<gene>
    <name evidence="3" type="ORF">MKW98_026696</name>
</gene>
<evidence type="ECO:0000313" key="3">
    <source>
        <dbReference type="EMBL" id="KAI3849782.1"/>
    </source>
</evidence>
<feature type="domain" description="DUF3444" evidence="2">
    <location>
        <begin position="394"/>
        <end position="598"/>
    </location>
</feature>
<comment type="caution">
    <text evidence="3">The sequence shown here is derived from an EMBL/GenBank/DDBJ whole genome shotgun (WGS) entry which is preliminary data.</text>
</comment>
<evidence type="ECO:0000259" key="2">
    <source>
        <dbReference type="Pfam" id="PF11926"/>
    </source>
</evidence>
<feature type="region of interest" description="Disordered" evidence="1">
    <location>
        <begin position="1"/>
        <end position="80"/>
    </location>
</feature>
<feature type="domain" description="DUF3444" evidence="2">
    <location>
        <begin position="81"/>
        <end position="282"/>
    </location>
</feature>
<feature type="region of interest" description="Disordered" evidence="1">
    <location>
        <begin position="312"/>
        <end position="383"/>
    </location>
</feature>
<reference evidence="3" key="1">
    <citation type="submission" date="2022-04" db="EMBL/GenBank/DDBJ databases">
        <title>A functionally conserved STORR gene fusion in Papaver species that diverged 16.8 million years ago.</title>
        <authorList>
            <person name="Catania T."/>
        </authorList>
    </citation>
    <scope>NUCLEOTIDE SEQUENCE</scope>
    <source>
        <strain evidence="3">S-188037</strain>
    </source>
</reference>
<dbReference type="PANTHER" id="PTHR45089">
    <property type="entry name" value="DNAJ HEAT SHOCK AMINO-TERMINAL DOMAIN PROTEIN-RELATED"/>
    <property type="match status" value="1"/>
</dbReference>
<evidence type="ECO:0000313" key="4">
    <source>
        <dbReference type="Proteomes" id="UP001202328"/>
    </source>
</evidence>
<name>A0AAD4X5G9_9MAGN</name>
<sequence length="618" mass="70291">MNVTVQIKNEKDLEMQPPPGFTEKVSNVKGKCTGANHYGDEGNEDASISKEDKEADSSNSSNAEEGAVDDDHCEQQPESVVLEVPDPDFYDFGRDRSEECFAVDQIWAIYKDFDGMPRFYARIDKVYSPFKVDVTWLEFVAGDVDETGWKRSGLPVACGKFKHGKTDTIKHIRAFSHKILCEKSVETSYDIYPGKGETWALYKNWNIRWSSDLHNRREYEYEFVVVLSDYTKESGISVGPLDKVKGFECLFKPTQNNGMTFFQIPSNEILIFSHRVPSITTTIGKEREDVPESYFELDPCSLPSNLEAISETVDGSTNSSLKSVSKEKQPMLQKRKTPDAESTLDGNSLGGIKSARMPNRCYKNPNEEKRAAEASDGLLDENEHIPSPPSYLKTFEMLNTEFCNFNRKRSREKFQTGQVWALYCKLDKLPKIYARIESIESFPVFKLAVRWLKSCDPPRGIIPWSDKEMPVSCGRFKVTSTESVLFNASISFSHLLSKVPAINNIYTIYPRAGEVWALYSKFRFDLMHTDLKKCEYDIVEVLDVVDAHWKIVSVLERVTGFKTVFKAKEKEGLDAIAAIPWIDLYRFSHQVPTFMLSGAKYGNLRGCLELDPKSLAVY</sequence>
<accession>A0AAD4X5G9</accession>
<dbReference type="Proteomes" id="UP001202328">
    <property type="component" value="Unassembled WGS sequence"/>
</dbReference>
<dbReference type="Pfam" id="PF11926">
    <property type="entry name" value="DUF3444"/>
    <property type="match status" value="2"/>
</dbReference>
<feature type="compositionally biased region" description="Polar residues" evidence="1">
    <location>
        <begin position="313"/>
        <end position="323"/>
    </location>
</feature>
<feature type="compositionally biased region" description="Basic and acidic residues" evidence="1">
    <location>
        <begin position="47"/>
        <end position="56"/>
    </location>
</feature>
<dbReference type="InterPro" id="IPR024593">
    <property type="entry name" value="DUF3444"/>
</dbReference>
<dbReference type="AlphaFoldDB" id="A0AAD4X5G9"/>
<evidence type="ECO:0000256" key="1">
    <source>
        <dbReference type="SAM" id="MobiDB-lite"/>
    </source>
</evidence>
<dbReference type="EMBL" id="JAJJMB010016078">
    <property type="protein sequence ID" value="KAI3849782.1"/>
    <property type="molecule type" value="Genomic_DNA"/>
</dbReference>
<dbReference type="PANTHER" id="PTHR45089:SF24">
    <property type="entry name" value="DNAJ HEAT SHOCK N-TERMINAL DOMAIN-CONTAINING PROTEIN"/>
    <property type="match status" value="1"/>
</dbReference>
<protein>
    <recommendedName>
        <fullName evidence="2">DUF3444 domain-containing protein</fullName>
    </recommendedName>
</protein>
<organism evidence="3 4">
    <name type="scientific">Papaver atlanticum</name>
    <dbReference type="NCBI Taxonomy" id="357466"/>
    <lineage>
        <taxon>Eukaryota</taxon>
        <taxon>Viridiplantae</taxon>
        <taxon>Streptophyta</taxon>
        <taxon>Embryophyta</taxon>
        <taxon>Tracheophyta</taxon>
        <taxon>Spermatophyta</taxon>
        <taxon>Magnoliopsida</taxon>
        <taxon>Ranunculales</taxon>
        <taxon>Papaveraceae</taxon>
        <taxon>Papaveroideae</taxon>
        <taxon>Papaver</taxon>
    </lineage>
</organism>
<keyword evidence="4" id="KW-1185">Reference proteome</keyword>
<proteinExistence type="predicted"/>